<gene>
    <name evidence="2" type="ORF">BDEG_26342</name>
</gene>
<name>A0A177WTK6_BATDL</name>
<dbReference type="STRING" id="403673.A0A177WTK6"/>
<dbReference type="Proteomes" id="UP000077115">
    <property type="component" value="Unassembled WGS sequence"/>
</dbReference>
<feature type="compositionally biased region" description="Basic residues" evidence="1">
    <location>
        <begin position="124"/>
        <end position="136"/>
    </location>
</feature>
<dbReference type="GO" id="GO:1904491">
    <property type="term" value="P:protein localization to ciliary transition zone"/>
    <property type="evidence" value="ECO:0007669"/>
    <property type="project" value="TreeGrafter"/>
</dbReference>
<reference evidence="2 3" key="1">
    <citation type="submission" date="2006-10" db="EMBL/GenBank/DDBJ databases">
        <title>The Genome Sequence of Batrachochytrium dendrobatidis JEL423.</title>
        <authorList>
            <consortium name="The Broad Institute Genome Sequencing Platform"/>
            <person name="Birren B."/>
            <person name="Lander E."/>
            <person name="Galagan J."/>
            <person name="Cuomo C."/>
            <person name="Devon K."/>
            <person name="Jaffe D."/>
            <person name="Butler J."/>
            <person name="Alvarez P."/>
            <person name="Gnerre S."/>
            <person name="Grabherr M."/>
            <person name="Kleber M."/>
            <person name="Mauceli E."/>
            <person name="Brockman W."/>
            <person name="Young S."/>
            <person name="LaButti K."/>
            <person name="Sykes S."/>
            <person name="DeCaprio D."/>
            <person name="Crawford M."/>
            <person name="Koehrsen M."/>
            <person name="Engels R."/>
            <person name="Montgomery P."/>
            <person name="Pearson M."/>
            <person name="Howarth C."/>
            <person name="Larson L."/>
            <person name="White J."/>
            <person name="O'Leary S."/>
            <person name="Kodira C."/>
            <person name="Zeng Q."/>
            <person name="Yandava C."/>
            <person name="Alvarado L."/>
            <person name="Longcore J."/>
            <person name="James T."/>
        </authorList>
    </citation>
    <scope>NUCLEOTIDE SEQUENCE [LARGE SCALE GENOMIC DNA]</scope>
    <source>
        <strain evidence="2 3">JEL423</strain>
    </source>
</reference>
<feature type="region of interest" description="Disordered" evidence="1">
    <location>
        <begin position="108"/>
        <end position="138"/>
    </location>
</feature>
<evidence type="ECO:0000313" key="2">
    <source>
        <dbReference type="EMBL" id="OAJ42955.1"/>
    </source>
</evidence>
<dbReference type="AlphaFoldDB" id="A0A177WTK6"/>
<dbReference type="InterPro" id="IPR029775">
    <property type="entry name" value="NPHP4"/>
</dbReference>
<reference evidence="2 3" key="2">
    <citation type="submission" date="2016-05" db="EMBL/GenBank/DDBJ databases">
        <title>Lineage-specific infection strategies underlie the spectrum of fungal disease in amphibians.</title>
        <authorList>
            <person name="Cuomo C.A."/>
            <person name="Farrer R.A."/>
            <person name="James T."/>
            <person name="Longcore J."/>
            <person name="Birren B."/>
        </authorList>
    </citation>
    <scope>NUCLEOTIDE SEQUENCE [LARGE SCALE GENOMIC DNA]</scope>
    <source>
        <strain evidence="2 3">JEL423</strain>
    </source>
</reference>
<accession>A0A177WTK6</accession>
<dbReference type="GO" id="GO:0036064">
    <property type="term" value="C:ciliary basal body"/>
    <property type="evidence" value="ECO:0007669"/>
    <property type="project" value="TreeGrafter"/>
</dbReference>
<feature type="compositionally biased region" description="Polar residues" evidence="1">
    <location>
        <begin position="219"/>
        <end position="242"/>
    </location>
</feature>
<dbReference type="EMBL" id="DS022308">
    <property type="protein sequence ID" value="OAJ42955.1"/>
    <property type="molecule type" value="Genomic_DNA"/>
</dbReference>
<dbReference type="VEuPathDB" id="FungiDB:BDEG_26342"/>
<dbReference type="GO" id="GO:0035869">
    <property type="term" value="C:ciliary transition zone"/>
    <property type="evidence" value="ECO:0007669"/>
    <property type="project" value="TreeGrafter"/>
</dbReference>
<evidence type="ECO:0000313" key="3">
    <source>
        <dbReference type="Proteomes" id="UP000077115"/>
    </source>
</evidence>
<dbReference type="GO" id="GO:0097546">
    <property type="term" value="C:ciliary base"/>
    <property type="evidence" value="ECO:0007669"/>
    <property type="project" value="TreeGrafter"/>
</dbReference>
<sequence length="316" mass="34906">MLSNSYTCQLKTSSNVSLPNIHSLSTPTRSQSVRTSPKYTFRHQHRYSNQDELFLNKPMESSPAQTDTKSRFRQIASTSISKAWQDKLGVNSRSVPFYATLKQQNLHHPATTSSATEHVVSTPIHHRPKSPSKHISRVQAPTASGITYPYQLAFSTIENLLLPTGITQSSPSLKQSLLQLKICATLFDTETGRFFGKTWISPVPMTVHTGKAQHDRHSPQTGGSLKTQNTKIRSNDSSQNGFSDEDSCDSSDSRGLNGIPDGANLISHRVTVGASRICLYFHTPVKSPHVAIAIEFVFSSGYSCVNYAKLSMSFKF</sequence>
<evidence type="ECO:0000256" key="1">
    <source>
        <dbReference type="SAM" id="MobiDB-lite"/>
    </source>
</evidence>
<dbReference type="GO" id="GO:0097730">
    <property type="term" value="C:non-motile cilium"/>
    <property type="evidence" value="ECO:0007669"/>
    <property type="project" value="InterPro"/>
</dbReference>
<proteinExistence type="predicted"/>
<organism evidence="2 3">
    <name type="scientific">Batrachochytrium dendrobatidis (strain JEL423)</name>
    <dbReference type="NCBI Taxonomy" id="403673"/>
    <lineage>
        <taxon>Eukaryota</taxon>
        <taxon>Fungi</taxon>
        <taxon>Fungi incertae sedis</taxon>
        <taxon>Chytridiomycota</taxon>
        <taxon>Chytridiomycota incertae sedis</taxon>
        <taxon>Chytridiomycetes</taxon>
        <taxon>Rhizophydiales</taxon>
        <taxon>Rhizophydiales incertae sedis</taxon>
        <taxon>Batrachochytrium</taxon>
    </lineage>
</organism>
<dbReference type="PANTHER" id="PTHR31043">
    <property type="entry name" value="NEPHROCYSTIN-4"/>
    <property type="match status" value="1"/>
</dbReference>
<feature type="region of interest" description="Disordered" evidence="1">
    <location>
        <begin position="209"/>
        <end position="254"/>
    </location>
</feature>
<dbReference type="PANTHER" id="PTHR31043:SF3">
    <property type="entry name" value="NEPHROCYSTIN-4"/>
    <property type="match status" value="1"/>
</dbReference>
<protein>
    <submittedName>
        <fullName evidence="2">Uncharacterized protein</fullName>
    </submittedName>
</protein>